<accession>A0A182JKS6</accession>
<dbReference type="InterPro" id="IPR038606">
    <property type="entry name" value="To_sf"/>
</dbReference>
<name>A0A182JKS6_ANOAO</name>
<keyword evidence="1" id="KW-0732">Signal</keyword>
<dbReference type="PANTHER" id="PTHR11008:SF9">
    <property type="entry name" value="PROTEIN TAKEOUT-LIKE PROTEIN"/>
    <property type="match status" value="1"/>
</dbReference>
<keyword evidence="3" id="KW-1185">Reference proteome</keyword>
<feature type="chain" id="PRO_5044551136" evidence="1">
    <location>
        <begin position="25"/>
        <end position="300"/>
    </location>
</feature>
<protein>
    <submittedName>
        <fullName evidence="2">Uncharacterized protein</fullName>
    </submittedName>
</protein>
<dbReference type="OrthoDB" id="6370791at2759"/>
<dbReference type="EMBL" id="AXCP01007160">
    <property type="status" value="NOT_ANNOTATED_CDS"/>
    <property type="molecule type" value="Genomic_DNA"/>
</dbReference>
<dbReference type="EnsemblMetazoa" id="ENSAATROPT014687">
    <property type="protein sequence ID" value="ENSAATROPP013377"/>
    <property type="gene ID" value="ENSAATROPG011914"/>
</dbReference>
<proteinExistence type="predicted"/>
<reference evidence="2" key="2">
    <citation type="submission" date="2022-08" db="UniProtKB">
        <authorList>
            <consortium name="EnsemblMetazoa"/>
        </authorList>
    </citation>
    <scope>IDENTIFICATION</scope>
    <source>
        <strain evidence="2">EBRO</strain>
    </source>
</reference>
<sequence length="300" mass="32651">MATSPPLRMIAASILLATVASSYGESSNGQMHMVTVPSTTPVPATTSQTEPLAFDEPTVDKFFSTVQSQLHCGYPMFGIPSLAPLKLSYTLKTSFDLLQLKKINIVASNFTVHGLNNFTWNAAKARFTRTSASVIFTFPNVTAFAQTTLNGANGTSYVEMRNITVLLNAQYEEKDDLLYITELGGSIALEDAKVRIASLFPKSVKLTKIWNRAIGKSMPILVELFNGGKLKIEYLNRLLSGAKFYAMNTINNGLSTYSLNFDRLAEAMVKFSNGTSDSLQCDPAAVLADGFAGWLRTGSH</sequence>
<dbReference type="Pfam" id="PF06585">
    <property type="entry name" value="JHBP"/>
    <property type="match status" value="1"/>
</dbReference>
<dbReference type="EnsemblMetazoa" id="AATE019913-RA">
    <property type="protein sequence ID" value="AATE019913-PA.1"/>
    <property type="gene ID" value="AATE019913"/>
</dbReference>
<dbReference type="InterPro" id="IPR010562">
    <property type="entry name" value="Haemolymph_juvenile_hormone-bd"/>
</dbReference>
<dbReference type="Gene3D" id="3.15.10.30">
    <property type="entry name" value="Haemolymph juvenile hormone binding protein"/>
    <property type="match status" value="1"/>
</dbReference>
<evidence type="ECO:0000256" key="1">
    <source>
        <dbReference type="SAM" id="SignalP"/>
    </source>
</evidence>
<feature type="signal peptide" evidence="1">
    <location>
        <begin position="1"/>
        <end position="24"/>
    </location>
</feature>
<dbReference type="Proteomes" id="UP000075880">
    <property type="component" value="Unassembled WGS sequence"/>
</dbReference>
<evidence type="ECO:0000313" key="2">
    <source>
        <dbReference type="EnsemblMetazoa" id="AATE019913-PA.1"/>
    </source>
</evidence>
<dbReference type="VEuPathDB" id="VectorBase:AATE019913"/>
<reference evidence="3" key="1">
    <citation type="submission" date="2021-09" db="EMBL/GenBank/DDBJ databases">
        <authorList>
            <consortium name="Infravec"/>
            <person name="Campbell I L."/>
            <person name="Maslen G."/>
            <person name="Yates A."/>
        </authorList>
    </citation>
    <scope>NUCLEOTIDE SEQUENCE [LARGE SCALE GENOMIC DNA]</scope>
    <source>
        <strain evidence="3">Infravec2 EBRE</strain>
    </source>
</reference>
<organism evidence="2">
    <name type="scientific">Anopheles atroparvus</name>
    <name type="common">European mosquito</name>
    <dbReference type="NCBI Taxonomy" id="41427"/>
    <lineage>
        <taxon>Eukaryota</taxon>
        <taxon>Metazoa</taxon>
        <taxon>Ecdysozoa</taxon>
        <taxon>Arthropoda</taxon>
        <taxon>Hexapoda</taxon>
        <taxon>Insecta</taxon>
        <taxon>Pterygota</taxon>
        <taxon>Neoptera</taxon>
        <taxon>Endopterygota</taxon>
        <taxon>Diptera</taxon>
        <taxon>Nematocera</taxon>
        <taxon>Culicoidea</taxon>
        <taxon>Culicidae</taxon>
        <taxon>Anophelinae</taxon>
        <taxon>Anopheles</taxon>
    </lineage>
</organism>
<evidence type="ECO:0000313" key="3">
    <source>
        <dbReference type="Proteomes" id="UP000075880"/>
    </source>
</evidence>
<dbReference type="PANTHER" id="PTHR11008">
    <property type="entry name" value="PROTEIN TAKEOUT-LIKE PROTEIN"/>
    <property type="match status" value="1"/>
</dbReference>
<dbReference type="SMART" id="SM00700">
    <property type="entry name" value="JHBP"/>
    <property type="match status" value="1"/>
</dbReference>
<dbReference type="AlphaFoldDB" id="A0A182JKS6"/>